<dbReference type="Pfam" id="PF01841">
    <property type="entry name" value="Transglut_core"/>
    <property type="match status" value="1"/>
</dbReference>
<dbReference type="GO" id="GO:0005737">
    <property type="term" value="C:cytoplasm"/>
    <property type="evidence" value="ECO:0007669"/>
    <property type="project" value="TreeGrafter"/>
</dbReference>
<protein>
    <recommendedName>
        <fullName evidence="2">Transglutaminase-like domain-containing protein</fullName>
    </recommendedName>
</protein>
<comment type="caution">
    <text evidence="3">The sequence shown here is derived from an EMBL/GenBank/DDBJ whole genome shotgun (WGS) entry which is preliminary data.</text>
</comment>
<evidence type="ECO:0000259" key="2">
    <source>
        <dbReference type="SMART" id="SM00460"/>
    </source>
</evidence>
<feature type="compositionally biased region" description="Pro residues" evidence="1">
    <location>
        <begin position="225"/>
        <end position="244"/>
    </location>
</feature>
<feature type="compositionally biased region" description="Pro residues" evidence="1">
    <location>
        <begin position="1"/>
        <end position="21"/>
    </location>
</feature>
<dbReference type="Proteomes" id="UP000807353">
    <property type="component" value="Unassembled WGS sequence"/>
</dbReference>
<dbReference type="SMART" id="SM00460">
    <property type="entry name" value="TGc"/>
    <property type="match status" value="1"/>
</dbReference>
<evidence type="ECO:0000256" key="1">
    <source>
        <dbReference type="SAM" id="MobiDB-lite"/>
    </source>
</evidence>
<organism evidence="3 4">
    <name type="scientific">Collybia nuda</name>
    <dbReference type="NCBI Taxonomy" id="64659"/>
    <lineage>
        <taxon>Eukaryota</taxon>
        <taxon>Fungi</taxon>
        <taxon>Dikarya</taxon>
        <taxon>Basidiomycota</taxon>
        <taxon>Agaricomycotina</taxon>
        <taxon>Agaricomycetes</taxon>
        <taxon>Agaricomycetidae</taxon>
        <taxon>Agaricales</taxon>
        <taxon>Tricholomatineae</taxon>
        <taxon>Clitocybaceae</taxon>
        <taxon>Collybia</taxon>
    </lineage>
</organism>
<dbReference type="PANTHER" id="PTHR46333:SF5">
    <property type="entry name" value="TRANSGLUTAMINASE-LIKE DOMAIN-CONTAINING PROTEIN"/>
    <property type="match status" value="1"/>
</dbReference>
<dbReference type="InterPro" id="IPR052557">
    <property type="entry name" value="CAP/Cytokinesis_protein"/>
</dbReference>
<feature type="compositionally biased region" description="Pro residues" evidence="1">
    <location>
        <begin position="173"/>
        <end position="182"/>
    </location>
</feature>
<dbReference type="AlphaFoldDB" id="A0A9P5YAY0"/>
<accession>A0A9P5YAY0</accession>
<keyword evidence="4" id="KW-1185">Reference proteome</keyword>
<dbReference type="OrthoDB" id="6129702at2759"/>
<evidence type="ECO:0000313" key="3">
    <source>
        <dbReference type="EMBL" id="KAF9465041.1"/>
    </source>
</evidence>
<dbReference type="InterPro" id="IPR038765">
    <property type="entry name" value="Papain-like_cys_pep_sf"/>
</dbReference>
<evidence type="ECO:0000313" key="4">
    <source>
        <dbReference type="Proteomes" id="UP000807353"/>
    </source>
</evidence>
<dbReference type="PANTHER" id="PTHR46333">
    <property type="entry name" value="CYTOKINESIS PROTEIN 3"/>
    <property type="match status" value="1"/>
</dbReference>
<proteinExistence type="predicted"/>
<dbReference type="EMBL" id="MU150250">
    <property type="protein sequence ID" value="KAF9465041.1"/>
    <property type="molecule type" value="Genomic_DNA"/>
</dbReference>
<dbReference type="Gene3D" id="3.10.620.30">
    <property type="match status" value="1"/>
</dbReference>
<reference evidence="3" key="1">
    <citation type="submission" date="2020-11" db="EMBL/GenBank/DDBJ databases">
        <authorList>
            <consortium name="DOE Joint Genome Institute"/>
            <person name="Ahrendt S."/>
            <person name="Riley R."/>
            <person name="Andreopoulos W."/>
            <person name="Labutti K."/>
            <person name="Pangilinan J."/>
            <person name="Ruiz-Duenas F.J."/>
            <person name="Barrasa J.M."/>
            <person name="Sanchez-Garcia M."/>
            <person name="Camarero S."/>
            <person name="Miyauchi S."/>
            <person name="Serrano A."/>
            <person name="Linde D."/>
            <person name="Babiker R."/>
            <person name="Drula E."/>
            <person name="Ayuso-Fernandez I."/>
            <person name="Pacheco R."/>
            <person name="Padilla G."/>
            <person name="Ferreira P."/>
            <person name="Barriuso J."/>
            <person name="Kellner H."/>
            <person name="Castanera R."/>
            <person name="Alfaro M."/>
            <person name="Ramirez L."/>
            <person name="Pisabarro A.G."/>
            <person name="Kuo A."/>
            <person name="Tritt A."/>
            <person name="Lipzen A."/>
            <person name="He G."/>
            <person name="Yan M."/>
            <person name="Ng V."/>
            <person name="Cullen D."/>
            <person name="Martin F."/>
            <person name="Rosso M.-N."/>
            <person name="Henrissat B."/>
            <person name="Hibbett D."/>
            <person name="Martinez A.T."/>
            <person name="Grigoriev I.V."/>
        </authorList>
    </citation>
    <scope>NUCLEOTIDE SEQUENCE</scope>
    <source>
        <strain evidence="3">CBS 247.69</strain>
    </source>
</reference>
<sequence>MSVARPPLPPRRSLPPPPPPRIAGTSARIGASESPPPRLPRRTISANTNTYEDESEATPIPPPLPRRAVSVNAYTPADNEPEKSLVEPLSPPLLPRNASTKIGQDELPSGGIAARIAGLQLNHVGRPKVPLGKPPPIPRLRKEKDPEEPKYHEPEPEPHSEDEPEPVVAHQAPAPPPIPPKWTRPSPDELARALARRPPPPPVAFPIYAEPNPPTSPREAGPPRRLIPPMPSSLPTPPPEPQPEPYEETDDQPYYEAVPYDGSTSCLQCRDFSHVDAHAAQFPRHTVTSLDNLAYDLTEPFPYETEKARAIFTWMHHNIAYDAESFLSGKIQAATAESTLTSGLAVCDGYAGLFKSLAERVGMETHRVVGHGKGVGYVTTGPGESVPPYSSGHAWNCVHMDGEWRLIDACWGAGALNGRVYEPRFTPTWFTSGPAEFGRRHFPEDPSYQLMSEEEGGAISWEEYILEPEGPTIFIDFYKLDLWQSAVQPTTNIIQGGQRIVFSIFKRCEHMSTAEADNFVYIISLADNTRVPMDLNAQGGWSAEVFIPKGSGEVSLYSVTTVDGGDAMGIGLQAFAKALGRKRMSFGGLARWTVV</sequence>
<dbReference type="InterPro" id="IPR002931">
    <property type="entry name" value="Transglutaminase-like"/>
</dbReference>
<feature type="compositionally biased region" description="Basic and acidic residues" evidence="1">
    <location>
        <begin position="140"/>
        <end position="161"/>
    </location>
</feature>
<gene>
    <name evidence="3" type="ORF">BDZ94DRAFT_1255167</name>
</gene>
<dbReference type="SUPFAM" id="SSF54001">
    <property type="entry name" value="Cysteine proteinases"/>
    <property type="match status" value="1"/>
</dbReference>
<name>A0A9P5YAY0_9AGAR</name>
<feature type="region of interest" description="Disordered" evidence="1">
    <location>
        <begin position="121"/>
        <end position="250"/>
    </location>
</feature>
<feature type="region of interest" description="Disordered" evidence="1">
    <location>
        <begin position="1"/>
        <end position="107"/>
    </location>
</feature>
<feature type="domain" description="Transglutaminase-like" evidence="2">
    <location>
        <begin position="339"/>
        <end position="411"/>
    </location>
</feature>